<accession>A0A2V1DPW5</accession>
<dbReference type="EMBL" id="KZ805394">
    <property type="protein sequence ID" value="PVH99339.1"/>
    <property type="molecule type" value="Genomic_DNA"/>
</dbReference>
<sequence>MPPINLRSVLLAFFWLISCAIAAIEPAAIYDGGFSSSTSPITLRIGNGGAGQSGLVKALADAFIMESVKNGSSPFRVAWVLSDTTFTIKYLQSGDADVGITYSPSAEKIAGDQGIINPTTYYIFRDHFLITGPPENPAKINGSMDILTLFANLFQAADRNSVNTTVPTRFLSRYDKSATNIKESQLWLGIGQVPWATPYSTWYHQYIAFPIQALTTSILLKEYTLTDRGTYLSLPASVANQTVIFKAANDDENDPLLNPAHLVVSKTAQNQTIAYEFAKWAVGANGQKVITDFKKNGQQLYSGAP</sequence>
<evidence type="ECO:0000313" key="4">
    <source>
        <dbReference type="Proteomes" id="UP000244855"/>
    </source>
</evidence>
<feature type="signal peptide" evidence="1">
    <location>
        <begin position="1"/>
        <end position="22"/>
    </location>
</feature>
<dbReference type="Gene3D" id="3.40.190.10">
    <property type="entry name" value="Periplasmic binding protein-like II"/>
    <property type="match status" value="2"/>
</dbReference>
<dbReference type="SUPFAM" id="SSF53850">
    <property type="entry name" value="Periplasmic binding protein-like II"/>
    <property type="match status" value="1"/>
</dbReference>
<protein>
    <submittedName>
        <fullName evidence="3">Extracellular solute-binding protein family 1</fullName>
    </submittedName>
</protein>
<dbReference type="OrthoDB" id="10260248at2759"/>
<feature type="domain" description="PBP" evidence="2">
    <location>
        <begin position="39"/>
        <end position="283"/>
    </location>
</feature>
<name>A0A2V1DPW5_9PLEO</name>
<dbReference type="PANTHER" id="PTHR37945:SF1">
    <property type="entry name" value="EXTRACELLULAR TUNGSTATE BINDING PROTEIN"/>
    <property type="match status" value="1"/>
</dbReference>
<reference evidence="3 4" key="1">
    <citation type="journal article" date="2018" name="Sci. Rep.">
        <title>Comparative genomics provides insights into the lifestyle and reveals functional heterogeneity of dark septate endophytic fungi.</title>
        <authorList>
            <person name="Knapp D.G."/>
            <person name="Nemeth J.B."/>
            <person name="Barry K."/>
            <person name="Hainaut M."/>
            <person name="Henrissat B."/>
            <person name="Johnson J."/>
            <person name="Kuo A."/>
            <person name="Lim J.H.P."/>
            <person name="Lipzen A."/>
            <person name="Nolan M."/>
            <person name="Ohm R.A."/>
            <person name="Tamas L."/>
            <person name="Grigoriev I.V."/>
            <person name="Spatafora J.W."/>
            <person name="Nagy L.G."/>
            <person name="Kovacs G.M."/>
        </authorList>
    </citation>
    <scope>NUCLEOTIDE SEQUENCE [LARGE SCALE GENOMIC DNA]</scope>
    <source>
        <strain evidence="3 4">DSE2036</strain>
    </source>
</reference>
<organism evidence="3 4">
    <name type="scientific">Periconia macrospinosa</name>
    <dbReference type="NCBI Taxonomy" id="97972"/>
    <lineage>
        <taxon>Eukaryota</taxon>
        <taxon>Fungi</taxon>
        <taxon>Dikarya</taxon>
        <taxon>Ascomycota</taxon>
        <taxon>Pezizomycotina</taxon>
        <taxon>Dothideomycetes</taxon>
        <taxon>Pleosporomycetidae</taxon>
        <taxon>Pleosporales</taxon>
        <taxon>Massarineae</taxon>
        <taxon>Periconiaceae</taxon>
        <taxon>Periconia</taxon>
    </lineage>
</organism>
<dbReference type="InterPro" id="IPR052738">
    <property type="entry name" value="ABC-Tungstate_binding"/>
</dbReference>
<dbReference type="Proteomes" id="UP000244855">
    <property type="component" value="Unassembled WGS sequence"/>
</dbReference>
<gene>
    <name evidence="3" type="ORF">DM02DRAFT_615124</name>
</gene>
<dbReference type="PANTHER" id="PTHR37945">
    <property type="entry name" value="EXTRACELLULAR TUNGSTATE BINDING PROTEIN"/>
    <property type="match status" value="1"/>
</dbReference>
<feature type="chain" id="PRO_5016036407" evidence="1">
    <location>
        <begin position="23"/>
        <end position="305"/>
    </location>
</feature>
<keyword evidence="4" id="KW-1185">Reference proteome</keyword>
<dbReference type="PROSITE" id="PS51257">
    <property type="entry name" value="PROKAR_LIPOPROTEIN"/>
    <property type="match status" value="1"/>
</dbReference>
<dbReference type="Pfam" id="PF12849">
    <property type="entry name" value="PBP_like_2"/>
    <property type="match status" value="1"/>
</dbReference>
<proteinExistence type="predicted"/>
<dbReference type="InterPro" id="IPR024370">
    <property type="entry name" value="PBP_domain"/>
</dbReference>
<evidence type="ECO:0000256" key="1">
    <source>
        <dbReference type="SAM" id="SignalP"/>
    </source>
</evidence>
<dbReference type="STRING" id="97972.A0A2V1DPW5"/>
<dbReference type="AlphaFoldDB" id="A0A2V1DPW5"/>
<evidence type="ECO:0000313" key="3">
    <source>
        <dbReference type="EMBL" id="PVH99339.1"/>
    </source>
</evidence>
<keyword evidence="1" id="KW-0732">Signal</keyword>
<evidence type="ECO:0000259" key="2">
    <source>
        <dbReference type="Pfam" id="PF12849"/>
    </source>
</evidence>